<evidence type="ECO:0000256" key="1">
    <source>
        <dbReference type="ARBA" id="ARBA00004245"/>
    </source>
</evidence>
<organism evidence="5 6">
    <name type="scientific">Acorus gramineus</name>
    <name type="common">Dwarf sweet flag</name>
    <dbReference type="NCBI Taxonomy" id="55184"/>
    <lineage>
        <taxon>Eukaryota</taxon>
        <taxon>Viridiplantae</taxon>
        <taxon>Streptophyta</taxon>
        <taxon>Embryophyta</taxon>
        <taxon>Tracheophyta</taxon>
        <taxon>Spermatophyta</taxon>
        <taxon>Magnoliopsida</taxon>
        <taxon>Liliopsida</taxon>
        <taxon>Acoraceae</taxon>
        <taxon>Acorus</taxon>
    </lineage>
</organism>
<evidence type="ECO:0000256" key="3">
    <source>
        <dbReference type="ARBA" id="ARBA00023212"/>
    </source>
</evidence>
<evidence type="ECO:0000313" key="6">
    <source>
        <dbReference type="Proteomes" id="UP001179952"/>
    </source>
</evidence>
<dbReference type="Proteomes" id="UP001179952">
    <property type="component" value="Unassembled WGS sequence"/>
</dbReference>
<keyword evidence="3" id="KW-0206">Cytoskeleton</keyword>
<dbReference type="PANTHER" id="PTHR19845:SF0">
    <property type="entry name" value="KATANIN P80 WD40 REPEAT-CONTAINING SUBUNIT B1"/>
    <property type="match status" value="1"/>
</dbReference>
<reference evidence="5" key="1">
    <citation type="journal article" date="2023" name="Nat. Commun.">
        <title>Diploid and tetraploid genomes of Acorus and the evolution of monocots.</title>
        <authorList>
            <person name="Ma L."/>
            <person name="Liu K.W."/>
            <person name="Li Z."/>
            <person name="Hsiao Y.Y."/>
            <person name="Qi Y."/>
            <person name="Fu T."/>
            <person name="Tang G.D."/>
            <person name="Zhang D."/>
            <person name="Sun W.H."/>
            <person name="Liu D.K."/>
            <person name="Li Y."/>
            <person name="Chen G.Z."/>
            <person name="Liu X.D."/>
            <person name="Liao X.Y."/>
            <person name="Jiang Y.T."/>
            <person name="Yu X."/>
            <person name="Hao Y."/>
            <person name="Huang J."/>
            <person name="Zhao X.W."/>
            <person name="Ke S."/>
            <person name="Chen Y.Y."/>
            <person name="Wu W.L."/>
            <person name="Hsu J.L."/>
            <person name="Lin Y.F."/>
            <person name="Huang M.D."/>
            <person name="Li C.Y."/>
            <person name="Huang L."/>
            <person name="Wang Z.W."/>
            <person name="Zhao X."/>
            <person name="Zhong W.Y."/>
            <person name="Peng D.H."/>
            <person name="Ahmad S."/>
            <person name="Lan S."/>
            <person name="Zhang J.S."/>
            <person name="Tsai W.C."/>
            <person name="Van de Peer Y."/>
            <person name="Liu Z.J."/>
        </authorList>
    </citation>
    <scope>NUCLEOTIDE SEQUENCE</scope>
    <source>
        <strain evidence="5">SCP</strain>
    </source>
</reference>
<feature type="domain" description="Katanin p80 subunit C-terminal" evidence="4">
    <location>
        <begin position="34"/>
        <end position="117"/>
    </location>
</feature>
<dbReference type="GO" id="GO:0008017">
    <property type="term" value="F:microtubule binding"/>
    <property type="evidence" value="ECO:0007669"/>
    <property type="project" value="InterPro"/>
</dbReference>
<gene>
    <name evidence="5" type="ORF">QJS04_geneDACA017906</name>
</gene>
<evidence type="ECO:0000313" key="5">
    <source>
        <dbReference type="EMBL" id="KAK1264838.1"/>
    </source>
</evidence>
<protein>
    <recommendedName>
        <fullName evidence="4">Katanin p80 subunit C-terminal domain-containing protein</fullName>
    </recommendedName>
</protein>
<reference evidence="5" key="2">
    <citation type="submission" date="2023-06" db="EMBL/GenBank/DDBJ databases">
        <authorList>
            <person name="Ma L."/>
            <person name="Liu K.-W."/>
            <person name="Li Z."/>
            <person name="Hsiao Y.-Y."/>
            <person name="Qi Y."/>
            <person name="Fu T."/>
            <person name="Tang G."/>
            <person name="Zhang D."/>
            <person name="Sun W.-H."/>
            <person name="Liu D.-K."/>
            <person name="Li Y."/>
            <person name="Chen G.-Z."/>
            <person name="Liu X.-D."/>
            <person name="Liao X.-Y."/>
            <person name="Jiang Y.-T."/>
            <person name="Yu X."/>
            <person name="Hao Y."/>
            <person name="Huang J."/>
            <person name="Zhao X.-W."/>
            <person name="Ke S."/>
            <person name="Chen Y.-Y."/>
            <person name="Wu W.-L."/>
            <person name="Hsu J.-L."/>
            <person name="Lin Y.-F."/>
            <person name="Huang M.-D."/>
            <person name="Li C.-Y."/>
            <person name="Huang L."/>
            <person name="Wang Z.-W."/>
            <person name="Zhao X."/>
            <person name="Zhong W.-Y."/>
            <person name="Peng D.-H."/>
            <person name="Ahmad S."/>
            <person name="Lan S."/>
            <person name="Zhang J.-S."/>
            <person name="Tsai W.-C."/>
            <person name="Van De Peer Y."/>
            <person name="Liu Z.-J."/>
        </authorList>
    </citation>
    <scope>NUCLEOTIDE SEQUENCE</scope>
    <source>
        <strain evidence="5">SCP</strain>
        <tissue evidence="5">Leaves</tissue>
    </source>
</reference>
<comment type="subcellular location">
    <subcellularLocation>
        <location evidence="1">Cytoplasm</location>
        <location evidence="1">Cytoskeleton</location>
    </subcellularLocation>
</comment>
<dbReference type="GO" id="GO:0007019">
    <property type="term" value="P:microtubule depolymerization"/>
    <property type="evidence" value="ECO:0007669"/>
    <property type="project" value="TreeGrafter"/>
</dbReference>
<keyword evidence="2" id="KW-0963">Cytoplasm</keyword>
<dbReference type="AlphaFoldDB" id="A0AAV9AKF0"/>
<proteinExistence type="predicted"/>
<dbReference type="GO" id="GO:0008352">
    <property type="term" value="C:katanin complex"/>
    <property type="evidence" value="ECO:0007669"/>
    <property type="project" value="TreeGrafter"/>
</dbReference>
<dbReference type="PANTHER" id="PTHR19845">
    <property type="entry name" value="KATANIN P80 SUBUNIT"/>
    <property type="match status" value="1"/>
</dbReference>
<sequence>MLLINIEQRRHLSTSEKETVSATDEDIIADLVEHHEQFLVSLQSRLTKLQVIHRFWQRNDVRGAINAMEEMSDHSVGISGSSVLREKSDVITLDICTCLLPPLTGLLDSQMERYARNVVIWAYFLL</sequence>
<accession>A0AAV9AKF0</accession>
<evidence type="ECO:0000259" key="4">
    <source>
        <dbReference type="Pfam" id="PF13925"/>
    </source>
</evidence>
<keyword evidence="6" id="KW-1185">Reference proteome</keyword>
<dbReference type="Pfam" id="PF13925">
    <property type="entry name" value="Katanin_con80"/>
    <property type="match status" value="1"/>
</dbReference>
<evidence type="ECO:0000256" key="2">
    <source>
        <dbReference type="ARBA" id="ARBA00022490"/>
    </source>
</evidence>
<name>A0AAV9AKF0_ACOGR</name>
<dbReference type="InterPro" id="IPR028021">
    <property type="entry name" value="Katanin_C-terminal"/>
</dbReference>
<dbReference type="EMBL" id="JAUJYN010000008">
    <property type="protein sequence ID" value="KAK1264838.1"/>
    <property type="molecule type" value="Genomic_DNA"/>
</dbReference>
<comment type="caution">
    <text evidence="5">The sequence shown here is derived from an EMBL/GenBank/DDBJ whole genome shotgun (WGS) entry which is preliminary data.</text>
</comment>